<dbReference type="KEGG" id="cate:C2869_12085"/>
<proteinExistence type="predicted"/>
<dbReference type="RefSeq" id="WP_108603176.1">
    <property type="nucleotide sequence ID" value="NZ_CP026604.1"/>
</dbReference>
<dbReference type="EMBL" id="CP026604">
    <property type="protein sequence ID" value="AWB67127.1"/>
    <property type="molecule type" value="Genomic_DNA"/>
</dbReference>
<name>A0A2S0VSF1_9ALTE</name>
<evidence type="ECO:0000313" key="1">
    <source>
        <dbReference type="EMBL" id="AWB67127.1"/>
    </source>
</evidence>
<accession>A0A2S0VSF1</accession>
<keyword evidence="2" id="KW-1185">Reference proteome</keyword>
<sequence>MTLQDELKSMGLIDDSRSNHLATNELDEYQSMLEMTMNDETLTSAAKAEIVDLLIRLNSAPK</sequence>
<gene>
    <name evidence="1" type="ORF">C2869_12085</name>
</gene>
<protein>
    <submittedName>
        <fullName evidence="1">Uncharacterized protein</fullName>
    </submittedName>
</protein>
<organism evidence="1 2">
    <name type="scientific">Saccharobesus litoralis</name>
    <dbReference type="NCBI Taxonomy" id="2172099"/>
    <lineage>
        <taxon>Bacteria</taxon>
        <taxon>Pseudomonadati</taxon>
        <taxon>Pseudomonadota</taxon>
        <taxon>Gammaproteobacteria</taxon>
        <taxon>Alteromonadales</taxon>
        <taxon>Alteromonadaceae</taxon>
        <taxon>Saccharobesus</taxon>
    </lineage>
</organism>
<evidence type="ECO:0000313" key="2">
    <source>
        <dbReference type="Proteomes" id="UP000244441"/>
    </source>
</evidence>
<reference evidence="1 2" key="1">
    <citation type="submission" date="2018-01" db="EMBL/GenBank/DDBJ databases">
        <title>Genome sequence of a Cantenovulum-like bacteria.</title>
        <authorList>
            <person name="Tan W.R."/>
            <person name="Lau N.-S."/>
            <person name="Go F."/>
            <person name="Amirul A.-A.A."/>
        </authorList>
    </citation>
    <scope>NUCLEOTIDE SEQUENCE [LARGE SCALE GENOMIC DNA]</scope>
    <source>
        <strain evidence="1 2">CCB-QB4</strain>
    </source>
</reference>
<dbReference type="Proteomes" id="UP000244441">
    <property type="component" value="Chromosome"/>
</dbReference>
<dbReference type="AlphaFoldDB" id="A0A2S0VSF1"/>